<evidence type="ECO:0000313" key="1">
    <source>
        <dbReference type="EMBL" id="CAG8736431.1"/>
    </source>
</evidence>
<gene>
    <name evidence="1" type="ORF">GMARGA_LOCUS14915</name>
</gene>
<protein>
    <submittedName>
        <fullName evidence="1">29459_t:CDS:1</fullName>
    </submittedName>
</protein>
<proteinExistence type="predicted"/>
<dbReference type="InterPro" id="IPR011990">
    <property type="entry name" value="TPR-like_helical_dom_sf"/>
</dbReference>
<evidence type="ECO:0000313" key="2">
    <source>
        <dbReference type="Proteomes" id="UP000789901"/>
    </source>
</evidence>
<dbReference type="InterPro" id="IPR006597">
    <property type="entry name" value="Sel1-like"/>
</dbReference>
<accession>A0ABN7V8H8</accession>
<keyword evidence="2" id="KW-1185">Reference proteome</keyword>
<dbReference type="Gene3D" id="1.25.40.10">
    <property type="entry name" value="Tetratricopeptide repeat domain"/>
    <property type="match status" value="1"/>
</dbReference>
<dbReference type="EMBL" id="CAJVQB010010080">
    <property type="protein sequence ID" value="CAG8736431.1"/>
    <property type="molecule type" value="Genomic_DNA"/>
</dbReference>
<dbReference type="SMART" id="SM00671">
    <property type="entry name" value="SEL1"/>
    <property type="match status" value="4"/>
</dbReference>
<comment type="caution">
    <text evidence="1">The sequence shown here is derived from an EMBL/GenBank/DDBJ whole genome shotgun (WGS) entry which is preliminary data.</text>
</comment>
<dbReference type="Pfam" id="PF08238">
    <property type="entry name" value="Sel1"/>
    <property type="match status" value="5"/>
</dbReference>
<organism evidence="1 2">
    <name type="scientific">Gigaspora margarita</name>
    <dbReference type="NCBI Taxonomy" id="4874"/>
    <lineage>
        <taxon>Eukaryota</taxon>
        <taxon>Fungi</taxon>
        <taxon>Fungi incertae sedis</taxon>
        <taxon>Mucoromycota</taxon>
        <taxon>Glomeromycotina</taxon>
        <taxon>Glomeromycetes</taxon>
        <taxon>Diversisporales</taxon>
        <taxon>Gigasporaceae</taxon>
        <taxon>Gigaspora</taxon>
    </lineage>
</organism>
<dbReference type="Proteomes" id="UP000789901">
    <property type="component" value="Unassembled WGS sequence"/>
</dbReference>
<sequence length="267" mass="31884">MNMEEQLCNDKFIAAFQNYSKGNYKNSFKFFNNIVDKYPKTSRIFDAKYYLAMHYKNGNFVKKNDNKASDIFEQVAQSNSKYKNDANYHLAMHFFEKNGNKAFFLFNQVSQSNSKYKYDAKYILAKFYESGWGAEYYLNSYGTKKDLVKAFDIYFSLSLRKLRYQNNAKLWLVYCYENGNGVTKNKDKALQLYLELLKSKEYRLKVCESLDSNDVTKNKDKALQLYLELLKSKEYRLKVCESLANYYKDKDKDNKKSYKYRKMQFDI</sequence>
<dbReference type="SUPFAM" id="SSF81901">
    <property type="entry name" value="HCP-like"/>
    <property type="match status" value="1"/>
</dbReference>
<name>A0ABN7V8H8_GIGMA</name>
<reference evidence="1 2" key="1">
    <citation type="submission" date="2021-06" db="EMBL/GenBank/DDBJ databases">
        <authorList>
            <person name="Kallberg Y."/>
            <person name="Tangrot J."/>
            <person name="Rosling A."/>
        </authorList>
    </citation>
    <scope>NUCLEOTIDE SEQUENCE [LARGE SCALE GENOMIC DNA]</scope>
    <source>
        <strain evidence="1 2">120-4 pot B 10/14</strain>
    </source>
</reference>